<evidence type="ECO:0000256" key="1">
    <source>
        <dbReference type="SAM" id="MobiDB-lite"/>
    </source>
</evidence>
<proteinExistence type="predicted"/>
<evidence type="ECO:0000313" key="2">
    <source>
        <dbReference type="EMBL" id="WCT10710.1"/>
    </source>
</evidence>
<feature type="compositionally biased region" description="Polar residues" evidence="1">
    <location>
        <begin position="7"/>
        <end position="18"/>
    </location>
</feature>
<accession>A0ABY7T2P7</accession>
<name>A0ABY7T2P7_9SPHI</name>
<sequence>MPAKKQIGNSQDTTSVNKSGGPAIRDTATITKDRRDSANLPAKSNSAKGNADPTGHISPKSNN</sequence>
<dbReference type="EMBL" id="CP117167">
    <property type="protein sequence ID" value="WCT10710.1"/>
    <property type="molecule type" value="Genomic_DNA"/>
</dbReference>
<dbReference type="Proteomes" id="UP001216139">
    <property type="component" value="Chromosome"/>
</dbReference>
<reference evidence="2 3" key="1">
    <citation type="submission" date="2023-02" db="EMBL/GenBank/DDBJ databases">
        <title>Genome sequence of Mucilaginibacter jinjuensis strain KACC 16571.</title>
        <authorList>
            <person name="Kim S."/>
            <person name="Heo J."/>
            <person name="Kwon S.-W."/>
        </authorList>
    </citation>
    <scope>NUCLEOTIDE SEQUENCE [LARGE SCALE GENOMIC DNA]</scope>
    <source>
        <strain evidence="2 3">KACC 16571</strain>
    </source>
</reference>
<feature type="region of interest" description="Disordered" evidence="1">
    <location>
        <begin position="1"/>
        <end position="63"/>
    </location>
</feature>
<organism evidence="2 3">
    <name type="scientific">Mucilaginibacter jinjuensis</name>
    <dbReference type="NCBI Taxonomy" id="1176721"/>
    <lineage>
        <taxon>Bacteria</taxon>
        <taxon>Pseudomonadati</taxon>
        <taxon>Bacteroidota</taxon>
        <taxon>Sphingobacteriia</taxon>
        <taxon>Sphingobacteriales</taxon>
        <taxon>Sphingobacteriaceae</taxon>
        <taxon>Mucilaginibacter</taxon>
    </lineage>
</organism>
<evidence type="ECO:0000313" key="3">
    <source>
        <dbReference type="Proteomes" id="UP001216139"/>
    </source>
</evidence>
<keyword evidence="3" id="KW-1185">Reference proteome</keyword>
<protein>
    <submittedName>
        <fullName evidence="2">Uncharacterized protein</fullName>
    </submittedName>
</protein>
<gene>
    <name evidence="2" type="ORF">PQO05_18395</name>
</gene>
<dbReference type="RefSeq" id="WP_273628902.1">
    <property type="nucleotide sequence ID" value="NZ_CP117167.1"/>
</dbReference>